<sequence length="172" mass="20014">MFWILVFTTMEALFLGIFELVVRNYLLRSYPYVESIVVEYVLVIVKISGTTAKLQNFSYTFCLFFGDLDPRVYQHAVSFENYKQSSSTLPQFQHYASLSPLPLRHLNINGKDCTIFCDDNQYRLLCDKLNITLVSETPKKVHCHPSQFIKKAEKYGNFLAHTFPFSCELINQ</sequence>
<reference evidence="1 2" key="1">
    <citation type="submission" date="2020-08" db="EMBL/GenBank/DDBJ databases">
        <authorList>
            <person name="Koutsovoulos G."/>
            <person name="Danchin GJ E."/>
        </authorList>
    </citation>
    <scope>NUCLEOTIDE SEQUENCE [LARGE SCALE GENOMIC DNA]</scope>
</reference>
<proteinExistence type="predicted"/>
<dbReference type="Proteomes" id="UP000580250">
    <property type="component" value="Unassembled WGS sequence"/>
</dbReference>
<dbReference type="EMBL" id="CAJEWN010000964">
    <property type="protein sequence ID" value="CAD2192660.1"/>
    <property type="molecule type" value="Genomic_DNA"/>
</dbReference>
<comment type="caution">
    <text evidence="1">The sequence shown here is derived from an EMBL/GenBank/DDBJ whole genome shotgun (WGS) entry which is preliminary data.</text>
</comment>
<gene>
    <name evidence="1" type="ORF">MENT_LOCUS45560</name>
</gene>
<organism evidence="1 2">
    <name type="scientific">Meloidogyne enterolobii</name>
    <name type="common">Root-knot nematode worm</name>
    <name type="synonym">Meloidogyne mayaguensis</name>
    <dbReference type="NCBI Taxonomy" id="390850"/>
    <lineage>
        <taxon>Eukaryota</taxon>
        <taxon>Metazoa</taxon>
        <taxon>Ecdysozoa</taxon>
        <taxon>Nematoda</taxon>
        <taxon>Chromadorea</taxon>
        <taxon>Rhabditida</taxon>
        <taxon>Tylenchina</taxon>
        <taxon>Tylenchomorpha</taxon>
        <taxon>Tylenchoidea</taxon>
        <taxon>Meloidogynidae</taxon>
        <taxon>Meloidogyninae</taxon>
        <taxon>Meloidogyne</taxon>
    </lineage>
</organism>
<protein>
    <submittedName>
        <fullName evidence="1">Uncharacterized protein</fullName>
    </submittedName>
</protein>
<dbReference type="AlphaFoldDB" id="A0A6V7X036"/>
<evidence type="ECO:0000313" key="2">
    <source>
        <dbReference type="Proteomes" id="UP000580250"/>
    </source>
</evidence>
<name>A0A6V7X036_MELEN</name>
<accession>A0A6V7X036</accession>
<evidence type="ECO:0000313" key="1">
    <source>
        <dbReference type="EMBL" id="CAD2192660.1"/>
    </source>
</evidence>